<dbReference type="InterPro" id="IPR018289">
    <property type="entry name" value="MULE_transposase_dom"/>
</dbReference>
<feature type="domain" description="SWIM-type" evidence="6">
    <location>
        <begin position="528"/>
        <end position="560"/>
    </location>
</feature>
<dbReference type="AlphaFoldDB" id="A0AAV6XXV4"/>
<feature type="compositionally biased region" description="Acidic residues" evidence="5">
    <location>
        <begin position="214"/>
        <end position="233"/>
    </location>
</feature>
<dbReference type="PANTHER" id="PTHR31973:SF191">
    <property type="entry name" value="OS05G0489400 PROTEIN"/>
    <property type="match status" value="1"/>
</dbReference>
<dbReference type="PROSITE" id="PS50966">
    <property type="entry name" value="ZF_SWIM"/>
    <property type="match status" value="1"/>
</dbReference>
<dbReference type="Pfam" id="PF04434">
    <property type="entry name" value="SWIM"/>
    <property type="match status" value="1"/>
</dbReference>
<feature type="region of interest" description="Disordered" evidence="5">
    <location>
        <begin position="126"/>
        <end position="233"/>
    </location>
</feature>
<keyword evidence="8" id="KW-1185">Reference proteome</keyword>
<feature type="compositionally biased region" description="Basic and acidic residues" evidence="5">
    <location>
        <begin position="180"/>
        <end position="213"/>
    </location>
</feature>
<dbReference type="PANTHER" id="PTHR31973">
    <property type="entry name" value="POLYPROTEIN, PUTATIVE-RELATED"/>
    <property type="match status" value="1"/>
</dbReference>
<evidence type="ECO:0000256" key="2">
    <source>
        <dbReference type="ARBA" id="ARBA00022771"/>
    </source>
</evidence>
<sequence length="624" mass="70548">MSTLPNEYQANAYATIHSKGKCIMVSVAHMGSTMNTQFPWSLAAHSFKLTHKYITNGVSSKVQHDIDVHSPMTQGGSKRYYKLDRKKFYILMYQTDSLQLCDGFITKNRELTLYLEAQIEIPITQIGSSNPVSNDNHNEPDVGGLGDVADESDDSDWSYSTWDFSDSANEGVGDSDSEGEIEKGSGDRIGKSNNEAENKGGGDGETECGREGENEGGGEEDNESSDSSSLEEDIMASGEDFDSDLGSDEEGGPKFPFFNPCTIFNLVFSLSYYLGQAYRAKTLALEKIEGNVGDQYKKLWDYVEELRRTNPGSTVIMQMAERDDQEGRKFDKFYIGLAGLRKGFMSGCSPIIGVDGTYLKGPHGGVLLTSMSVDPNKNLYPISYAVVSGETKIAWEWFLMMLKEDLSIVRDDAITFLSDKQKGLIPTFEKVFPGADNKFCIRHLHGNMKMADAREKLILTMLEWIRQYLMTRLLENRDKARKRWQGRLRLCPRIRKIVDRHMDKTSDCIPIKSDDLHYKVECYDLQRFTVDLHNHTCSCRKWELTGIPCHHAISAICRQKLDPEDFVHVAYTVDTYLKVYEHSILPVNGPRLWAKTFFIPPMPPNFERSVGTLLGLEDWSQMSW</sequence>
<reference evidence="7" key="1">
    <citation type="submission" date="2019-10" db="EMBL/GenBank/DDBJ databases">
        <authorList>
            <person name="Zhang R."/>
            <person name="Pan Y."/>
            <person name="Wang J."/>
            <person name="Ma R."/>
            <person name="Yu S."/>
        </authorList>
    </citation>
    <scope>NUCLEOTIDE SEQUENCE</scope>
    <source>
        <strain evidence="7">LA-IB0</strain>
        <tissue evidence="7">Leaf</tissue>
    </source>
</reference>
<evidence type="ECO:0000313" key="8">
    <source>
        <dbReference type="Proteomes" id="UP000826271"/>
    </source>
</evidence>
<dbReference type="InterPro" id="IPR007527">
    <property type="entry name" value="Znf_SWIM"/>
</dbReference>
<gene>
    <name evidence="7" type="ORF">BUALT_Bualt02G0041000</name>
</gene>
<dbReference type="Pfam" id="PF10551">
    <property type="entry name" value="MULE"/>
    <property type="match status" value="1"/>
</dbReference>
<feature type="compositionally biased region" description="Polar residues" evidence="5">
    <location>
        <begin position="126"/>
        <end position="135"/>
    </location>
</feature>
<feature type="compositionally biased region" description="Low complexity" evidence="5">
    <location>
        <begin position="157"/>
        <end position="167"/>
    </location>
</feature>
<evidence type="ECO:0000256" key="4">
    <source>
        <dbReference type="PROSITE-ProRule" id="PRU00325"/>
    </source>
</evidence>
<evidence type="ECO:0000259" key="6">
    <source>
        <dbReference type="PROSITE" id="PS50966"/>
    </source>
</evidence>
<evidence type="ECO:0000313" key="7">
    <source>
        <dbReference type="EMBL" id="KAG8387629.1"/>
    </source>
</evidence>
<keyword evidence="2 4" id="KW-0863">Zinc-finger</keyword>
<keyword evidence="3" id="KW-0862">Zinc</keyword>
<dbReference type="GO" id="GO:0008270">
    <property type="term" value="F:zinc ion binding"/>
    <property type="evidence" value="ECO:0007669"/>
    <property type="project" value="UniProtKB-KW"/>
</dbReference>
<dbReference type="Proteomes" id="UP000826271">
    <property type="component" value="Unassembled WGS sequence"/>
</dbReference>
<proteinExistence type="predicted"/>
<dbReference type="InterPro" id="IPR006564">
    <property type="entry name" value="Znf_PMZ"/>
</dbReference>
<evidence type="ECO:0000256" key="5">
    <source>
        <dbReference type="SAM" id="MobiDB-lite"/>
    </source>
</evidence>
<evidence type="ECO:0000256" key="1">
    <source>
        <dbReference type="ARBA" id="ARBA00022723"/>
    </source>
</evidence>
<keyword evidence="1" id="KW-0479">Metal-binding</keyword>
<accession>A0AAV6XXV4</accession>
<dbReference type="SMART" id="SM00575">
    <property type="entry name" value="ZnF_PMZ"/>
    <property type="match status" value="1"/>
</dbReference>
<protein>
    <recommendedName>
        <fullName evidence="6">SWIM-type domain-containing protein</fullName>
    </recommendedName>
</protein>
<name>A0AAV6XXV4_9LAMI</name>
<comment type="caution">
    <text evidence="7">The sequence shown here is derived from an EMBL/GenBank/DDBJ whole genome shotgun (WGS) entry which is preliminary data.</text>
</comment>
<evidence type="ECO:0000256" key="3">
    <source>
        <dbReference type="ARBA" id="ARBA00022833"/>
    </source>
</evidence>
<dbReference type="EMBL" id="WHWC01000002">
    <property type="protein sequence ID" value="KAG8387629.1"/>
    <property type="molecule type" value="Genomic_DNA"/>
</dbReference>
<organism evidence="7 8">
    <name type="scientific">Buddleja alternifolia</name>
    <dbReference type="NCBI Taxonomy" id="168488"/>
    <lineage>
        <taxon>Eukaryota</taxon>
        <taxon>Viridiplantae</taxon>
        <taxon>Streptophyta</taxon>
        <taxon>Embryophyta</taxon>
        <taxon>Tracheophyta</taxon>
        <taxon>Spermatophyta</taxon>
        <taxon>Magnoliopsida</taxon>
        <taxon>eudicotyledons</taxon>
        <taxon>Gunneridae</taxon>
        <taxon>Pentapetalae</taxon>
        <taxon>asterids</taxon>
        <taxon>lamiids</taxon>
        <taxon>Lamiales</taxon>
        <taxon>Scrophulariaceae</taxon>
        <taxon>Buddlejeae</taxon>
        <taxon>Buddleja</taxon>
    </lineage>
</organism>